<protein>
    <submittedName>
        <fullName evidence="8">Aminopeptidase YpdF (MP-, MA-, MS-, AP-, NP-specific)</fullName>
    </submittedName>
</protein>
<dbReference type="PROSITE" id="PS00491">
    <property type="entry name" value="PROLINE_PEPTIDASE"/>
    <property type="match status" value="1"/>
</dbReference>
<dbReference type="EMBL" id="RDSM01000002">
    <property type="protein sequence ID" value="RXH55677.1"/>
    <property type="molecule type" value="Genomic_DNA"/>
</dbReference>
<dbReference type="OrthoDB" id="9806388at2"/>
<sequence>MNYKRRQRLAVRRVGTDIEALLITHLPDVRYLCGFTGSNAALVLAGAKAVLFTDGRYTGQAKAEAVGTKVVIAAKNAVIAAIEWLEAAGLGRCGFDETQTTVAALGRMRGALSKSVKAKARREMFVEVGPVVARIREVKDEDEIAIIRRAAALGCELFEHMLGFIDGGMTELAVAAELEYRARLRGAEAMSFETIVASGGRSALPHGRASGAKIPRRGFVTMDFGVVVDGYMSDMTRTVHIGRANVARKGVPGERDVYDSVLEAQEAAVAAVAPGVTAGEVDEAARSVLRRVGLDGYFSHSTGHGVGLEIHEGPRLAAKQTQVLAAGMVITIEPGVYVPEAFGVRIEDMVLVTAAGGEVLTPSTKAWIEL</sequence>
<dbReference type="PANTHER" id="PTHR46112:SF3">
    <property type="entry name" value="AMINOPEPTIDASE YPDF"/>
    <property type="match status" value="1"/>
</dbReference>
<evidence type="ECO:0000256" key="4">
    <source>
        <dbReference type="ARBA" id="ARBA00023049"/>
    </source>
</evidence>
<keyword evidence="9" id="KW-1185">Reference proteome</keyword>
<dbReference type="Gene3D" id="3.90.230.10">
    <property type="entry name" value="Creatinase/methionine aminopeptidase superfamily"/>
    <property type="match status" value="1"/>
</dbReference>
<feature type="domain" description="Peptidase M24" evidence="6">
    <location>
        <begin position="146"/>
        <end position="354"/>
    </location>
</feature>
<comment type="caution">
    <text evidence="8">The sequence shown here is derived from an EMBL/GenBank/DDBJ whole genome shotgun (WGS) entry which is preliminary data.</text>
</comment>
<feature type="domain" description="Creatinase N-terminal" evidence="7">
    <location>
        <begin position="5"/>
        <end position="138"/>
    </location>
</feature>
<dbReference type="InterPro" id="IPR050659">
    <property type="entry name" value="Peptidase_M24B"/>
</dbReference>
<reference evidence="8 9" key="1">
    <citation type="submission" date="2018-11" db="EMBL/GenBank/DDBJ databases">
        <authorList>
            <person name="Mardanov A.V."/>
            <person name="Ravin N.V."/>
            <person name="Dedysh S.N."/>
        </authorList>
    </citation>
    <scope>NUCLEOTIDE SEQUENCE [LARGE SCALE GENOMIC DNA]</scope>
    <source>
        <strain evidence="8 9">AF10</strain>
    </source>
</reference>
<dbReference type="GO" id="GO:0006508">
    <property type="term" value="P:proteolysis"/>
    <property type="evidence" value="ECO:0007669"/>
    <property type="project" value="UniProtKB-KW"/>
</dbReference>
<evidence type="ECO:0000256" key="5">
    <source>
        <dbReference type="RuleBase" id="RU000590"/>
    </source>
</evidence>
<dbReference type="InterPro" id="IPR036005">
    <property type="entry name" value="Creatinase/aminopeptidase-like"/>
</dbReference>
<dbReference type="Pfam" id="PF00557">
    <property type="entry name" value="Peptidase_M24"/>
    <property type="match status" value="1"/>
</dbReference>
<dbReference type="GO" id="GO:0004177">
    <property type="term" value="F:aminopeptidase activity"/>
    <property type="evidence" value="ECO:0007669"/>
    <property type="project" value="UniProtKB-KW"/>
</dbReference>
<evidence type="ECO:0000256" key="2">
    <source>
        <dbReference type="ARBA" id="ARBA00022723"/>
    </source>
</evidence>
<dbReference type="AlphaFoldDB" id="A0A4Q0SXT1"/>
<proteinExistence type="inferred from homology"/>
<keyword evidence="3" id="KW-0378">Hydrolase</keyword>
<dbReference type="InterPro" id="IPR000994">
    <property type="entry name" value="Pept_M24"/>
</dbReference>
<evidence type="ECO:0000259" key="6">
    <source>
        <dbReference type="Pfam" id="PF00557"/>
    </source>
</evidence>
<keyword evidence="4" id="KW-0482">Metalloprotease</keyword>
<dbReference type="Proteomes" id="UP000289437">
    <property type="component" value="Unassembled WGS sequence"/>
</dbReference>
<dbReference type="Gene3D" id="3.40.350.10">
    <property type="entry name" value="Creatinase/prolidase N-terminal domain"/>
    <property type="match status" value="1"/>
</dbReference>
<dbReference type="InterPro" id="IPR000587">
    <property type="entry name" value="Creatinase_N"/>
</dbReference>
<evidence type="ECO:0000313" key="9">
    <source>
        <dbReference type="Proteomes" id="UP000289437"/>
    </source>
</evidence>
<comment type="similarity">
    <text evidence="5">Belongs to the peptidase M24B family.</text>
</comment>
<dbReference type="SUPFAM" id="SSF55920">
    <property type="entry name" value="Creatinase/aminopeptidase"/>
    <property type="match status" value="1"/>
</dbReference>
<dbReference type="GO" id="GO:0008237">
    <property type="term" value="F:metallopeptidase activity"/>
    <property type="evidence" value="ECO:0007669"/>
    <property type="project" value="UniProtKB-KW"/>
</dbReference>
<dbReference type="SUPFAM" id="SSF53092">
    <property type="entry name" value="Creatinase/prolidase N-terminal domain"/>
    <property type="match status" value="1"/>
</dbReference>
<evidence type="ECO:0000259" key="7">
    <source>
        <dbReference type="Pfam" id="PF01321"/>
    </source>
</evidence>
<organism evidence="8 9">
    <name type="scientific">Granulicella sibirica</name>
    <dbReference type="NCBI Taxonomy" id="2479048"/>
    <lineage>
        <taxon>Bacteria</taxon>
        <taxon>Pseudomonadati</taxon>
        <taxon>Acidobacteriota</taxon>
        <taxon>Terriglobia</taxon>
        <taxon>Terriglobales</taxon>
        <taxon>Acidobacteriaceae</taxon>
        <taxon>Granulicella</taxon>
    </lineage>
</organism>
<evidence type="ECO:0000313" key="8">
    <source>
        <dbReference type="EMBL" id="RXH55677.1"/>
    </source>
</evidence>
<dbReference type="Pfam" id="PF01321">
    <property type="entry name" value="Creatinase_N"/>
    <property type="match status" value="1"/>
</dbReference>
<name>A0A4Q0SXT1_9BACT</name>
<accession>A0A4Q0SXT1</accession>
<dbReference type="InterPro" id="IPR029149">
    <property type="entry name" value="Creatin/AminoP/Spt16_N"/>
</dbReference>
<dbReference type="GO" id="GO:0046872">
    <property type="term" value="F:metal ion binding"/>
    <property type="evidence" value="ECO:0007669"/>
    <property type="project" value="UniProtKB-KW"/>
</dbReference>
<reference evidence="9" key="2">
    <citation type="submission" date="2019-02" db="EMBL/GenBank/DDBJ databases">
        <title>Granulicella sibirica sp. nov., a psychrotolerant acidobacterium isolated from an organic soil layer in forested tundra, West Siberia.</title>
        <authorList>
            <person name="Oshkin I.Y."/>
            <person name="Kulichevskaya I.S."/>
            <person name="Rijpstra W.I.C."/>
            <person name="Sinninghe Damste J.S."/>
            <person name="Rakitin A.L."/>
            <person name="Ravin N.V."/>
            <person name="Dedysh S.N."/>
        </authorList>
    </citation>
    <scope>NUCLEOTIDE SEQUENCE [LARGE SCALE GENOMIC DNA]</scope>
    <source>
        <strain evidence="9">AF10</strain>
    </source>
</reference>
<keyword evidence="2 5" id="KW-0479">Metal-binding</keyword>
<keyword evidence="8" id="KW-0031">Aminopeptidase</keyword>
<dbReference type="RefSeq" id="WP_128913287.1">
    <property type="nucleotide sequence ID" value="NZ_RDSM01000002.1"/>
</dbReference>
<keyword evidence="1" id="KW-0645">Protease</keyword>
<dbReference type="PANTHER" id="PTHR46112">
    <property type="entry name" value="AMINOPEPTIDASE"/>
    <property type="match status" value="1"/>
</dbReference>
<evidence type="ECO:0000256" key="3">
    <source>
        <dbReference type="ARBA" id="ARBA00022801"/>
    </source>
</evidence>
<dbReference type="InterPro" id="IPR001131">
    <property type="entry name" value="Peptidase_M24B_aminopep-P_CS"/>
</dbReference>
<gene>
    <name evidence="8" type="ORF">GRAN_2534</name>
</gene>
<evidence type="ECO:0000256" key="1">
    <source>
        <dbReference type="ARBA" id="ARBA00022670"/>
    </source>
</evidence>